<proteinExistence type="predicted"/>
<dbReference type="STRING" id="1314771.A0A197JPG8"/>
<keyword evidence="6" id="KW-1185">Reference proteome</keyword>
<evidence type="ECO:0000259" key="4">
    <source>
        <dbReference type="Pfam" id="PF00294"/>
    </source>
</evidence>
<dbReference type="PROSITE" id="PS00584">
    <property type="entry name" value="PFKB_KINASES_2"/>
    <property type="match status" value="1"/>
</dbReference>
<dbReference type="PANTHER" id="PTHR42774:SF3">
    <property type="entry name" value="KETOHEXOKINASE"/>
    <property type="match status" value="1"/>
</dbReference>
<feature type="compositionally biased region" description="Low complexity" evidence="3">
    <location>
        <begin position="7"/>
        <end position="39"/>
    </location>
</feature>
<dbReference type="InterPro" id="IPR029056">
    <property type="entry name" value="Ribokinase-like"/>
</dbReference>
<feature type="region of interest" description="Disordered" evidence="3">
    <location>
        <begin position="1"/>
        <end position="39"/>
    </location>
</feature>
<dbReference type="GO" id="GO:0016301">
    <property type="term" value="F:kinase activity"/>
    <property type="evidence" value="ECO:0007669"/>
    <property type="project" value="UniProtKB-KW"/>
</dbReference>
<dbReference type="Proteomes" id="UP000078512">
    <property type="component" value="Unassembled WGS sequence"/>
</dbReference>
<evidence type="ECO:0000256" key="1">
    <source>
        <dbReference type="ARBA" id="ARBA00022679"/>
    </source>
</evidence>
<dbReference type="InterPro" id="IPR052562">
    <property type="entry name" value="Ketohexokinase-related"/>
</dbReference>
<reference evidence="5 6" key="1">
    <citation type="submission" date="2016-05" db="EMBL/GenBank/DDBJ databases">
        <title>Genome sequencing reveals origins of a unique bacterial endosymbiosis in the earliest lineages of terrestrial Fungi.</title>
        <authorList>
            <consortium name="DOE Joint Genome Institute"/>
            <person name="Uehling J."/>
            <person name="Gryganskyi A."/>
            <person name="Hameed K."/>
            <person name="Tschaplinski T."/>
            <person name="Misztal P."/>
            <person name="Wu S."/>
            <person name="Desiro A."/>
            <person name="Vande Pol N."/>
            <person name="Du Z.-Y."/>
            <person name="Zienkiewicz A."/>
            <person name="Zienkiewicz K."/>
            <person name="Morin E."/>
            <person name="Tisserant E."/>
            <person name="Splivallo R."/>
            <person name="Hainaut M."/>
            <person name="Henrissat B."/>
            <person name="Ohm R."/>
            <person name="Kuo A."/>
            <person name="Yan J."/>
            <person name="Lipzen A."/>
            <person name="Nolan M."/>
            <person name="Labutti K."/>
            <person name="Barry K."/>
            <person name="Goldstein A."/>
            <person name="Labbe J."/>
            <person name="Schadt C."/>
            <person name="Tuskan G."/>
            <person name="Grigoriev I."/>
            <person name="Martin F."/>
            <person name="Vilgalys R."/>
            <person name="Bonito G."/>
        </authorList>
    </citation>
    <scope>NUCLEOTIDE SEQUENCE [LARGE SCALE GENOMIC DNA]</scope>
    <source>
        <strain evidence="5 6">AG-77</strain>
    </source>
</reference>
<keyword evidence="1" id="KW-0808">Transferase</keyword>
<keyword evidence="2 5" id="KW-0418">Kinase</keyword>
<dbReference type="OrthoDB" id="204058at2759"/>
<evidence type="ECO:0000256" key="2">
    <source>
        <dbReference type="ARBA" id="ARBA00022777"/>
    </source>
</evidence>
<protein>
    <submittedName>
        <fullName evidence="5">Ribokinase-like protein</fullName>
    </submittedName>
</protein>
<dbReference type="AlphaFoldDB" id="A0A197JPG8"/>
<dbReference type="PANTHER" id="PTHR42774">
    <property type="entry name" value="PHOSPHOTRANSFERASE SYSTEM TRANSPORT PROTEIN"/>
    <property type="match status" value="1"/>
</dbReference>
<accession>A0A197JPG8</accession>
<dbReference type="SUPFAM" id="SSF53613">
    <property type="entry name" value="Ribokinase-like"/>
    <property type="match status" value="1"/>
</dbReference>
<gene>
    <name evidence="5" type="ORF">K457DRAFT_140289</name>
</gene>
<dbReference type="InterPro" id="IPR002173">
    <property type="entry name" value="Carboh/pur_kinase_PfkB_CS"/>
</dbReference>
<sequence length="364" mass="39650">MFKLHSKASSATSSTTSFGSTGQSNGYSNNNGNGYSNSNGHSGPKVGIFLVGATYLDTIMHVNTFPTEDTKHRADRVEKRRGGNAANAAEVLGQDSRTKVWYMSSLPSPAASKILLRALEENNVKTEACVLHSSQHAPPQAYIIAAGNTGTRTIISHSTLPDLTLDEFVKKFDASCMRFSSDIVQMGCPFRWIHFEGRGADVSRMIEYVESVYIRQGWRHKLTISVEFEKGDRPGIQRLLQQADVCFFSKLYAETLGFDRPEDFLSSVGDFCKPTATLFCCWGAQGAVGLHLESRTRFSSSAGVIPMVVDTVGAGDTFIAGMILALGVRGYDIGRSLRFACELASLKCSQYGFKGLLQSISRGT</sequence>
<feature type="domain" description="Carbohydrate kinase PfkB" evidence="4">
    <location>
        <begin position="50"/>
        <end position="352"/>
    </location>
</feature>
<dbReference type="InterPro" id="IPR011611">
    <property type="entry name" value="PfkB_dom"/>
</dbReference>
<name>A0A197JPG8_9FUNG</name>
<dbReference type="Gene3D" id="3.40.1190.20">
    <property type="match status" value="1"/>
</dbReference>
<evidence type="ECO:0000256" key="3">
    <source>
        <dbReference type="SAM" id="MobiDB-lite"/>
    </source>
</evidence>
<dbReference type="Pfam" id="PF00294">
    <property type="entry name" value="PfkB"/>
    <property type="match status" value="1"/>
</dbReference>
<dbReference type="EMBL" id="KV442067">
    <property type="protein sequence ID" value="OAQ26376.1"/>
    <property type="molecule type" value="Genomic_DNA"/>
</dbReference>
<evidence type="ECO:0000313" key="6">
    <source>
        <dbReference type="Proteomes" id="UP000078512"/>
    </source>
</evidence>
<evidence type="ECO:0000313" key="5">
    <source>
        <dbReference type="EMBL" id="OAQ26376.1"/>
    </source>
</evidence>
<organism evidence="5 6">
    <name type="scientific">Linnemannia elongata AG-77</name>
    <dbReference type="NCBI Taxonomy" id="1314771"/>
    <lineage>
        <taxon>Eukaryota</taxon>
        <taxon>Fungi</taxon>
        <taxon>Fungi incertae sedis</taxon>
        <taxon>Mucoromycota</taxon>
        <taxon>Mortierellomycotina</taxon>
        <taxon>Mortierellomycetes</taxon>
        <taxon>Mortierellales</taxon>
        <taxon>Mortierellaceae</taxon>
        <taxon>Linnemannia</taxon>
    </lineage>
</organism>